<name>A0A3Q3R8Q4_MONAL</name>
<dbReference type="Pfam" id="PF00085">
    <property type="entry name" value="Thioredoxin"/>
    <property type="match status" value="1"/>
</dbReference>
<dbReference type="Proteomes" id="UP000261600">
    <property type="component" value="Unplaced"/>
</dbReference>
<dbReference type="Ensembl" id="ENSMALT00000029585.1">
    <property type="protein sequence ID" value="ENSMALP00000029062.1"/>
    <property type="gene ID" value="ENSMALG00000020109.1"/>
</dbReference>
<dbReference type="PROSITE" id="PS00194">
    <property type="entry name" value="THIOREDOXIN_1"/>
    <property type="match status" value="1"/>
</dbReference>
<dbReference type="InterPro" id="IPR017937">
    <property type="entry name" value="Thioredoxin_CS"/>
</dbReference>
<dbReference type="STRING" id="43700.ENSMALP00000029062"/>
<dbReference type="GO" id="GO:0015035">
    <property type="term" value="F:protein-disulfide reductase activity"/>
    <property type="evidence" value="ECO:0007669"/>
    <property type="project" value="TreeGrafter"/>
</dbReference>
<reference evidence="3" key="1">
    <citation type="submission" date="2025-08" db="UniProtKB">
        <authorList>
            <consortium name="Ensembl"/>
        </authorList>
    </citation>
    <scope>IDENTIFICATION</scope>
</reference>
<feature type="domain" description="Thioredoxin" evidence="2">
    <location>
        <begin position="28"/>
        <end position="69"/>
    </location>
</feature>
<evidence type="ECO:0000256" key="1">
    <source>
        <dbReference type="SAM" id="SignalP"/>
    </source>
</evidence>
<evidence type="ECO:0000313" key="3">
    <source>
        <dbReference type="Ensembl" id="ENSMALP00000029062.1"/>
    </source>
</evidence>
<keyword evidence="1" id="KW-0732">Signal</keyword>
<feature type="chain" id="PRO_5018582575" description="Thioredoxin domain-containing protein" evidence="1">
    <location>
        <begin position="22"/>
        <end position="101"/>
    </location>
</feature>
<evidence type="ECO:0000313" key="4">
    <source>
        <dbReference type="Proteomes" id="UP000261600"/>
    </source>
</evidence>
<keyword evidence="4" id="KW-1185">Reference proteome</keyword>
<dbReference type="PANTHER" id="PTHR44340">
    <property type="entry name" value="DNAJ HOMOLOG SUBFAMILY C MEMBER 10"/>
    <property type="match status" value="1"/>
</dbReference>
<dbReference type="PANTHER" id="PTHR44340:SF1">
    <property type="entry name" value="DNAJ HOMOLOG SUBFAMILY C MEMBER 10"/>
    <property type="match status" value="1"/>
</dbReference>
<dbReference type="GO" id="GO:0036498">
    <property type="term" value="P:IRE1-mediated unfolded protein response"/>
    <property type="evidence" value="ECO:0007669"/>
    <property type="project" value="TreeGrafter"/>
</dbReference>
<feature type="signal peptide" evidence="1">
    <location>
        <begin position="1"/>
        <end position="21"/>
    </location>
</feature>
<sequence length="101" mass="11290">ILPFGSLLATCVVVLTSCVYSSLPRVSVDLTPDSFRSLVLLGQDDWVLDFYAPWCGPCQTFAPEFEVLARVSLFVTVCGSCQLQPIRDNRHETCVHIYLCF</sequence>
<dbReference type="InterPro" id="IPR052460">
    <property type="entry name" value="ER_disulfide_reductase"/>
</dbReference>
<dbReference type="GO" id="GO:0005788">
    <property type="term" value="C:endoplasmic reticulum lumen"/>
    <property type="evidence" value="ECO:0007669"/>
    <property type="project" value="TreeGrafter"/>
</dbReference>
<dbReference type="GO" id="GO:0051787">
    <property type="term" value="F:misfolded protein binding"/>
    <property type="evidence" value="ECO:0007669"/>
    <property type="project" value="TreeGrafter"/>
</dbReference>
<dbReference type="SUPFAM" id="SSF52833">
    <property type="entry name" value="Thioredoxin-like"/>
    <property type="match status" value="1"/>
</dbReference>
<reference evidence="3" key="2">
    <citation type="submission" date="2025-09" db="UniProtKB">
        <authorList>
            <consortium name="Ensembl"/>
        </authorList>
    </citation>
    <scope>IDENTIFICATION</scope>
</reference>
<dbReference type="GO" id="GO:0016671">
    <property type="term" value="F:oxidoreductase activity, acting on a sulfur group of donors, disulfide as acceptor"/>
    <property type="evidence" value="ECO:0007669"/>
    <property type="project" value="TreeGrafter"/>
</dbReference>
<dbReference type="AlphaFoldDB" id="A0A3Q3R8Q4"/>
<dbReference type="Gene3D" id="3.40.30.10">
    <property type="entry name" value="Glutaredoxin"/>
    <property type="match status" value="1"/>
</dbReference>
<dbReference type="InterPro" id="IPR036249">
    <property type="entry name" value="Thioredoxin-like_sf"/>
</dbReference>
<protein>
    <recommendedName>
        <fullName evidence="2">Thioredoxin domain-containing protein</fullName>
    </recommendedName>
</protein>
<accession>A0A3Q3R8Q4</accession>
<dbReference type="InterPro" id="IPR013766">
    <property type="entry name" value="Thioredoxin_domain"/>
</dbReference>
<proteinExistence type="predicted"/>
<organism evidence="3 4">
    <name type="scientific">Monopterus albus</name>
    <name type="common">Swamp eel</name>
    <dbReference type="NCBI Taxonomy" id="43700"/>
    <lineage>
        <taxon>Eukaryota</taxon>
        <taxon>Metazoa</taxon>
        <taxon>Chordata</taxon>
        <taxon>Craniata</taxon>
        <taxon>Vertebrata</taxon>
        <taxon>Euteleostomi</taxon>
        <taxon>Actinopterygii</taxon>
        <taxon>Neopterygii</taxon>
        <taxon>Teleostei</taxon>
        <taxon>Neoteleostei</taxon>
        <taxon>Acanthomorphata</taxon>
        <taxon>Anabantaria</taxon>
        <taxon>Synbranchiformes</taxon>
        <taxon>Synbranchidae</taxon>
        <taxon>Monopterus</taxon>
    </lineage>
</organism>
<evidence type="ECO:0000259" key="2">
    <source>
        <dbReference type="Pfam" id="PF00085"/>
    </source>
</evidence>